<reference evidence="13" key="2">
    <citation type="submission" date="2025-08" db="UniProtKB">
        <authorList>
            <consortium name="Ensembl"/>
        </authorList>
    </citation>
    <scope>IDENTIFICATION</scope>
</reference>
<organism evidence="13 14">
    <name type="scientific">Oreochromis niloticus</name>
    <name type="common">Nile tilapia</name>
    <name type="synonym">Tilapia nilotica</name>
    <dbReference type="NCBI Taxonomy" id="8128"/>
    <lineage>
        <taxon>Eukaryota</taxon>
        <taxon>Metazoa</taxon>
        <taxon>Chordata</taxon>
        <taxon>Craniata</taxon>
        <taxon>Vertebrata</taxon>
        <taxon>Euteleostomi</taxon>
        <taxon>Actinopterygii</taxon>
        <taxon>Neopterygii</taxon>
        <taxon>Teleostei</taxon>
        <taxon>Neoteleostei</taxon>
        <taxon>Acanthomorphata</taxon>
        <taxon>Ovalentaria</taxon>
        <taxon>Cichlomorphae</taxon>
        <taxon>Cichliformes</taxon>
        <taxon>Cichlidae</taxon>
        <taxon>African cichlids</taxon>
        <taxon>Pseudocrenilabrinae</taxon>
        <taxon>Oreochromini</taxon>
        <taxon>Oreochromis</taxon>
    </lineage>
</organism>
<dbReference type="GeneTree" id="ENSGT01050000244879"/>
<gene>
    <name evidence="13" type="primary">RFX3</name>
    <name evidence="13" type="synonym">rfx3</name>
</gene>
<evidence type="ECO:0000256" key="8">
    <source>
        <dbReference type="ARBA" id="ARBA00023242"/>
    </source>
</evidence>
<dbReference type="PROSITE" id="PS51526">
    <property type="entry name" value="RFX_DBD"/>
    <property type="match status" value="1"/>
</dbReference>
<dbReference type="AlphaFoldDB" id="A0A669BHX0"/>
<dbReference type="Pfam" id="PF25340">
    <property type="entry name" value="BCD_RFX"/>
    <property type="match status" value="1"/>
</dbReference>
<dbReference type="InterPro" id="IPR039779">
    <property type="entry name" value="RFX-like"/>
</dbReference>
<accession>A0A669BHX0</accession>
<evidence type="ECO:0000256" key="5">
    <source>
        <dbReference type="ARBA" id="ARBA00023015"/>
    </source>
</evidence>
<dbReference type="Proteomes" id="UP000005207">
    <property type="component" value="Linkage group LG7"/>
</dbReference>
<evidence type="ECO:0000256" key="11">
    <source>
        <dbReference type="SAM" id="MobiDB-lite"/>
    </source>
</evidence>
<dbReference type="InterPro" id="IPR007668">
    <property type="entry name" value="RFX1_trans_act"/>
</dbReference>
<sequence length="647" mass="72024">MQTPEAGADSTSTVPLQTTVPVQPTGSTQQVPVQQQVHPACLVPAQTVQQVQHVYPAQVQYVEENSGVFTNGNIRTYSYSEPQLYSQNSGGNYFDTQGSSAQVSTVVTSHGMTNNGGGGTGGMSMGLAGGQVISSSSGAYLMDSAGPHPATQTARASPATIEMAIETLQKSEGLSSQRSSLLNSHLQWLLDNYETAEGVSLPRSTLYNHYLRHCQEQKLDPVNAASFGKLIRSIFMGLRTRRLGTRGNSKYHYYGIRVKPDSPLNRLQEDMQYMALRQQPVQQKQRFKPVQKFDGGSGENYSGGGQHHPGAAEQTVIAQSQHHQQFLDASRALPDFVELDLGQSNTENISPDDVKALQSLYREHCEVRQSAFYIQCSVSHTHGTLARLPKSQLLVLCRNETVLKWMSTCDHLMYQALVEILIPDVLRPIPSALTQAIRNFAKSLEGWLTNAMNAIPQRMIQTKIAAVSAFAQTLRRYTSLNHLAQAARAVLQNTSQINQMLSDLNRVDFANVQEQASWVCQCEEGMVQHLEQDFKATLQQQSSLEQWAAWLDNVVTQVLKPYEHRPSFPRAARQFLLKWSFYSSMVIRDLTLRSAASFGSFHLIRLLYDEYMFYLVEHRVAQATGETPIGVMGEVKMLHILFSLYSL</sequence>
<feature type="compositionally biased region" description="Gly residues" evidence="11">
    <location>
        <begin position="295"/>
        <end position="307"/>
    </location>
</feature>
<name>A0A669BHX0_ORENI</name>
<keyword evidence="6" id="KW-0238">DNA-binding</keyword>
<dbReference type="GO" id="GO:0000978">
    <property type="term" value="F:RNA polymerase II cis-regulatory region sequence-specific DNA binding"/>
    <property type="evidence" value="ECO:0007669"/>
    <property type="project" value="TreeGrafter"/>
</dbReference>
<dbReference type="GO" id="GO:0005634">
    <property type="term" value="C:nucleus"/>
    <property type="evidence" value="ECO:0007669"/>
    <property type="project" value="UniProtKB-SubCell"/>
</dbReference>
<evidence type="ECO:0000256" key="7">
    <source>
        <dbReference type="ARBA" id="ARBA00023163"/>
    </source>
</evidence>
<evidence type="ECO:0000259" key="12">
    <source>
        <dbReference type="PROSITE" id="PS51526"/>
    </source>
</evidence>
<dbReference type="GO" id="GO:0000981">
    <property type="term" value="F:DNA-binding transcription factor activity, RNA polymerase II-specific"/>
    <property type="evidence" value="ECO:0007669"/>
    <property type="project" value="TreeGrafter"/>
</dbReference>
<feature type="compositionally biased region" description="Polar residues" evidence="11">
    <location>
        <begin position="1"/>
        <end position="16"/>
    </location>
</feature>
<comment type="subcellular location">
    <subcellularLocation>
        <location evidence="1">Nucleus</location>
    </subcellularLocation>
</comment>
<keyword evidence="7" id="KW-0804">Transcription</keyword>
<feature type="region of interest" description="Disordered" evidence="11">
    <location>
        <begin position="285"/>
        <end position="310"/>
    </location>
</feature>
<feature type="region of interest" description="Disordered" evidence="11">
    <location>
        <begin position="1"/>
        <end position="27"/>
    </location>
</feature>
<dbReference type="PANTHER" id="PTHR12619:SF20">
    <property type="entry name" value="TRANSCRIPTION FACTOR RFX3"/>
    <property type="match status" value="1"/>
</dbReference>
<protein>
    <recommendedName>
        <fullName evidence="9">Transcription factor RFX3</fullName>
    </recommendedName>
    <alternativeName>
        <fullName evidence="10">Regulatory factor X 3</fullName>
    </alternativeName>
</protein>
<evidence type="ECO:0000256" key="1">
    <source>
        <dbReference type="ARBA" id="ARBA00004123"/>
    </source>
</evidence>
<evidence type="ECO:0000313" key="14">
    <source>
        <dbReference type="Proteomes" id="UP000005207"/>
    </source>
</evidence>
<dbReference type="Pfam" id="PF02257">
    <property type="entry name" value="RFX_DNA_binding"/>
    <property type="match status" value="1"/>
</dbReference>
<reference evidence="13" key="3">
    <citation type="submission" date="2025-09" db="UniProtKB">
        <authorList>
            <consortium name="Ensembl"/>
        </authorList>
    </citation>
    <scope>IDENTIFICATION</scope>
</reference>
<evidence type="ECO:0000313" key="13">
    <source>
        <dbReference type="Ensembl" id="ENSONIP00000033995.1"/>
    </source>
</evidence>
<dbReference type="Pfam" id="PF04589">
    <property type="entry name" value="RFX1_trans_act"/>
    <property type="match status" value="1"/>
</dbReference>
<keyword evidence="2" id="KW-0217">Developmental protein</keyword>
<keyword evidence="8" id="KW-0539">Nucleus</keyword>
<reference evidence="14" key="1">
    <citation type="submission" date="2012-01" db="EMBL/GenBank/DDBJ databases">
        <title>The Genome Sequence of Oreochromis niloticus (Nile Tilapia).</title>
        <authorList>
            <consortium name="Broad Institute Genome Assembly Team"/>
            <consortium name="Broad Institute Sequencing Platform"/>
            <person name="Di Palma F."/>
            <person name="Johnson J."/>
            <person name="Lander E.S."/>
            <person name="Lindblad-Toh K."/>
        </authorList>
    </citation>
    <scope>NUCLEOTIDE SEQUENCE [LARGE SCALE GENOMIC DNA]</scope>
</reference>
<keyword evidence="3" id="KW-0678">Repressor</keyword>
<evidence type="ECO:0000256" key="3">
    <source>
        <dbReference type="ARBA" id="ARBA00022491"/>
    </source>
</evidence>
<feature type="compositionally biased region" description="Low complexity" evidence="11">
    <location>
        <begin position="17"/>
        <end position="27"/>
    </location>
</feature>
<dbReference type="PANTHER" id="PTHR12619">
    <property type="entry name" value="RFX TRANSCRIPTION FACTOR FAMILY"/>
    <property type="match status" value="1"/>
</dbReference>
<dbReference type="FunFam" id="1.10.10.10:FF:000017">
    <property type="entry name" value="transcription factor RFX3 isoform X1"/>
    <property type="match status" value="1"/>
</dbReference>
<dbReference type="InterPro" id="IPR036390">
    <property type="entry name" value="WH_DNA-bd_sf"/>
</dbReference>
<keyword evidence="5" id="KW-0805">Transcription regulation</keyword>
<dbReference type="SUPFAM" id="SSF46785">
    <property type="entry name" value="Winged helix' DNA-binding domain"/>
    <property type="match status" value="1"/>
</dbReference>
<dbReference type="Ensembl" id="ENSONIT00000041307.1">
    <property type="protein sequence ID" value="ENSONIP00000033995.1"/>
    <property type="gene ID" value="ENSONIG00000014034.2"/>
</dbReference>
<proteinExistence type="predicted"/>
<dbReference type="InterPro" id="IPR036388">
    <property type="entry name" value="WH-like_DNA-bd_sf"/>
</dbReference>
<dbReference type="InterPro" id="IPR057321">
    <property type="entry name" value="RFX1-4/6/8-like_BCD"/>
</dbReference>
<evidence type="ECO:0000256" key="2">
    <source>
        <dbReference type="ARBA" id="ARBA00022473"/>
    </source>
</evidence>
<keyword evidence="4" id="KW-0221">Differentiation</keyword>
<dbReference type="Gene3D" id="1.10.10.10">
    <property type="entry name" value="Winged helix-like DNA-binding domain superfamily/Winged helix DNA-binding domain"/>
    <property type="match status" value="1"/>
</dbReference>
<evidence type="ECO:0000256" key="6">
    <source>
        <dbReference type="ARBA" id="ARBA00023125"/>
    </source>
</evidence>
<evidence type="ECO:0000256" key="4">
    <source>
        <dbReference type="ARBA" id="ARBA00022782"/>
    </source>
</evidence>
<dbReference type="InterPro" id="IPR003150">
    <property type="entry name" value="DNA-bd_RFX"/>
</dbReference>
<feature type="domain" description="RFX-type winged-helix" evidence="12">
    <location>
        <begin position="185"/>
        <end position="260"/>
    </location>
</feature>
<dbReference type="GO" id="GO:0030154">
    <property type="term" value="P:cell differentiation"/>
    <property type="evidence" value="ECO:0007669"/>
    <property type="project" value="UniProtKB-KW"/>
</dbReference>
<evidence type="ECO:0000256" key="10">
    <source>
        <dbReference type="ARBA" id="ARBA00042137"/>
    </source>
</evidence>
<keyword evidence="14" id="KW-1185">Reference proteome</keyword>
<evidence type="ECO:0000256" key="9">
    <source>
        <dbReference type="ARBA" id="ARBA00040859"/>
    </source>
</evidence>